<dbReference type="Proteomes" id="UP000824099">
    <property type="component" value="Unassembled WGS sequence"/>
</dbReference>
<organism evidence="2 3">
    <name type="scientific">Candidatus Avacidaminococcus intestinavium</name>
    <dbReference type="NCBI Taxonomy" id="2840684"/>
    <lineage>
        <taxon>Bacteria</taxon>
        <taxon>Bacillati</taxon>
        <taxon>Bacillota</taxon>
        <taxon>Negativicutes</taxon>
        <taxon>Acidaminococcales</taxon>
        <taxon>Acidaminococcaceae</taxon>
        <taxon>Acidaminococcaceae incertae sedis</taxon>
        <taxon>Candidatus Avacidaminococcus</taxon>
    </lineage>
</organism>
<proteinExistence type="predicted"/>
<feature type="signal peptide" evidence="1">
    <location>
        <begin position="1"/>
        <end position="18"/>
    </location>
</feature>
<feature type="chain" id="PRO_5039608471" description="Outer membrane protein (OmpH-like)" evidence="1">
    <location>
        <begin position="19"/>
        <end position="307"/>
    </location>
</feature>
<dbReference type="AlphaFoldDB" id="A0A9D1MP81"/>
<comment type="caution">
    <text evidence="2">The sequence shown here is derived from an EMBL/GenBank/DDBJ whole genome shotgun (WGS) entry which is preliminary data.</text>
</comment>
<name>A0A9D1MP81_9FIRM</name>
<evidence type="ECO:0000256" key="1">
    <source>
        <dbReference type="SAM" id="SignalP"/>
    </source>
</evidence>
<reference evidence="2" key="2">
    <citation type="journal article" date="2021" name="PeerJ">
        <title>Extensive microbial diversity within the chicken gut microbiome revealed by metagenomics and culture.</title>
        <authorList>
            <person name="Gilroy R."/>
            <person name="Ravi A."/>
            <person name="Getino M."/>
            <person name="Pursley I."/>
            <person name="Horton D.L."/>
            <person name="Alikhan N.F."/>
            <person name="Baker D."/>
            <person name="Gharbi K."/>
            <person name="Hall N."/>
            <person name="Watson M."/>
            <person name="Adriaenssens E.M."/>
            <person name="Foster-Nyarko E."/>
            <person name="Jarju S."/>
            <person name="Secka A."/>
            <person name="Antonio M."/>
            <person name="Oren A."/>
            <person name="Chaudhuri R.R."/>
            <person name="La Ragione R."/>
            <person name="Hildebrand F."/>
            <person name="Pallen M.J."/>
        </authorList>
    </citation>
    <scope>NUCLEOTIDE SEQUENCE</scope>
    <source>
        <strain evidence="2">CHK160-1198</strain>
    </source>
</reference>
<accession>A0A9D1MP81</accession>
<evidence type="ECO:0008006" key="4">
    <source>
        <dbReference type="Google" id="ProtNLM"/>
    </source>
</evidence>
<reference evidence="2" key="1">
    <citation type="submission" date="2020-10" db="EMBL/GenBank/DDBJ databases">
        <authorList>
            <person name="Gilroy R."/>
        </authorList>
    </citation>
    <scope>NUCLEOTIDE SEQUENCE</scope>
    <source>
        <strain evidence="2">CHK160-1198</strain>
    </source>
</reference>
<gene>
    <name evidence="2" type="ORF">IAB06_01755</name>
</gene>
<evidence type="ECO:0000313" key="3">
    <source>
        <dbReference type="Proteomes" id="UP000824099"/>
    </source>
</evidence>
<sequence>MRRLACLVSIAACCLVVAACGFNSANNDEKIKIVDWQKVLAAHPKYELLVEAEEDWHRAEKMRADQVAAGKKQLALLDKLVALKQQTRANFAIADYATKMAEHKARQQEEFVAWQQQFLSQKNKLLAAEHAAIIEKHQLPIVNLRLKLANVRLSDVEKATLDSELAAALQAQNDELAALESSKEHLLTAAVSQQKQVLAEETASYSRQLQTDLALAQTTYVRLDQADLAKAPREFSKVLIGLDKQVQLKHATFVMVQNELDKDVQSALEEVTAPQGNVIVVKNAIVNINAEDLTEQVKRALQNKKTN</sequence>
<evidence type="ECO:0000313" key="2">
    <source>
        <dbReference type="EMBL" id="HIU63753.1"/>
    </source>
</evidence>
<keyword evidence="1" id="KW-0732">Signal</keyword>
<dbReference type="EMBL" id="DVNI01000026">
    <property type="protein sequence ID" value="HIU63753.1"/>
    <property type="molecule type" value="Genomic_DNA"/>
</dbReference>
<protein>
    <recommendedName>
        <fullName evidence="4">Outer membrane protein (OmpH-like)</fullName>
    </recommendedName>
</protein>
<dbReference type="PROSITE" id="PS51257">
    <property type="entry name" value="PROKAR_LIPOPROTEIN"/>
    <property type="match status" value="1"/>
</dbReference>